<evidence type="ECO:0000256" key="3">
    <source>
        <dbReference type="ARBA" id="ARBA00023295"/>
    </source>
</evidence>
<organism evidence="6 7">
    <name type="scientific">Phytophthora fragariaefolia</name>
    <dbReference type="NCBI Taxonomy" id="1490495"/>
    <lineage>
        <taxon>Eukaryota</taxon>
        <taxon>Sar</taxon>
        <taxon>Stramenopiles</taxon>
        <taxon>Oomycota</taxon>
        <taxon>Peronosporomycetes</taxon>
        <taxon>Peronosporales</taxon>
        <taxon>Peronosporaceae</taxon>
        <taxon>Phytophthora</taxon>
    </lineage>
</organism>
<evidence type="ECO:0000313" key="6">
    <source>
        <dbReference type="EMBL" id="GMF48803.1"/>
    </source>
</evidence>
<dbReference type="Gene3D" id="3.20.20.80">
    <property type="entry name" value="Glycosidases"/>
    <property type="match status" value="1"/>
</dbReference>
<dbReference type="PANTHER" id="PTHR10353:SF36">
    <property type="entry name" value="LP05116P"/>
    <property type="match status" value="1"/>
</dbReference>
<dbReference type="PANTHER" id="PTHR10353">
    <property type="entry name" value="GLYCOSYL HYDROLASE"/>
    <property type="match status" value="1"/>
</dbReference>
<dbReference type="GO" id="GO:0008422">
    <property type="term" value="F:beta-glucosidase activity"/>
    <property type="evidence" value="ECO:0007669"/>
    <property type="project" value="TreeGrafter"/>
</dbReference>
<comment type="caution">
    <text evidence="6">The sequence shown here is derived from an EMBL/GenBank/DDBJ whole genome shotgun (WGS) entry which is preliminary data.</text>
</comment>
<keyword evidence="5" id="KW-0812">Transmembrane</keyword>
<dbReference type="FunFam" id="3.20.20.80:FF:000099">
    <property type="entry name" value="Lactase-phlorizin hydrolase, putative"/>
    <property type="match status" value="1"/>
</dbReference>
<dbReference type="InterPro" id="IPR033132">
    <property type="entry name" value="GH_1_N_CS"/>
</dbReference>
<evidence type="ECO:0000256" key="2">
    <source>
        <dbReference type="ARBA" id="ARBA00022801"/>
    </source>
</evidence>
<accession>A0A9W7CZ84</accession>
<feature type="transmembrane region" description="Helical" evidence="5">
    <location>
        <begin position="580"/>
        <end position="601"/>
    </location>
</feature>
<sequence>MSCFMKCLQHVSTIKSAWLKLRDICPRSIKITPLIVRFAPLPRSGDKMKWSLLGLAASAVLSALAPTTVSTEPRCFPEDFMFGTATAAYQVEGAWNEGGRTPSIWDEFCRETPGMLCANVADDFYHRYPNDLNLMQDVGLQSLRFSVSWSRAMTWDPKTRHMRPNPEGIAFYHALIDAMIARDIVPILTIYHWDLPAALMHELTPNGWLSPEIVGHYVEYATLVFKEYGHKVDYWTTFNEPLAFVGYSYGTGMFAPGHKGSPTEAYTVSRNVLVAHAKAVHKFRDLKKMDVVGDKARVGIVLVSAYFYPLDSTNSKDVAAAKRALDFDFGWFLEPIVTGDYPAVMRERAGDRLPKFTEEESALLKGSYDIFMMNHYYSKVVTDCDSETSKTPCSSLTAGWEADKGVDEDHMMPGTMQPRPDKFGNDYCGRYTGYPPGYLDMIRYLHSHDPTVDILLTENGWCGDQEVENWDQLKYYKAFVGQVHKAVVEEKIPVIGYTAWSFLDNYEWGSYGPRFGLYYVNFTKETGSPKYEKPKSTELERIPRPAAKWFNNVATTKCLDGWDELEAAVNSSAARSAESFGFSAALVVIVAVALTAVVITIKRRQGYQHVPQISSN</sequence>
<keyword evidence="5" id="KW-0472">Membrane</keyword>
<proteinExistence type="inferred from homology"/>
<dbReference type="Pfam" id="PF00232">
    <property type="entry name" value="Glyco_hydro_1"/>
    <property type="match status" value="1"/>
</dbReference>
<dbReference type="SUPFAM" id="SSF51445">
    <property type="entry name" value="(Trans)glycosidases"/>
    <property type="match status" value="1"/>
</dbReference>
<dbReference type="OrthoDB" id="65569at2759"/>
<evidence type="ECO:0000256" key="1">
    <source>
        <dbReference type="ARBA" id="ARBA00010838"/>
    </source>
</evidence>
<keyword evidence="5" id="KW-1133">Transmembrane helix</keyword>
<dbReference type="GO" id="GO:0005975">
    <property type="term" value="P:carbohydrate metabolic process"/>
    <property type="evidence" value="ECO:0007669"/>
    <property type="project" value="InterPro"/>
</dbReference>
<keyword evidence="7" id="KW-1185">Reference proteome</keyword>
<keyword evidence="3" id="KW-0326">Glycosidase</keyword>
<dbReference type="PRINTS" id="PR00131">
    <property type="entry name" value="GLHYDRLASE1"/>
</dbReference>
<gene>
    <name evidence="6" type="ORF">Pfra01_001902400</name>
</gene>
<dbReference type="Proteomes" id="UP001165121">
    <property type="component" value="Unassembled WGS sequence"/>
</dbReference>
<protein>
    <submittedName>
        <fullName evidence="6">Unnamed protein product</fullName>
    </submittedName>
</protein>
<evidence type="ECO:0000313" key="7">
    <source>
        <dbReference type="Proteomes" id="UP001165121"/>
    </source>
</evidence>
<reference evidence="6" key="1">
    <citation type="submission" date="2023-04" db="EMBL/GenBank/DDBJ databases">
        <title>Phytophthora fragariaefolia NBRC 109709.</title>
        <authorList>
            <person name="Ichikawa N."/>
            <person name="Sato H."/>
            <person name="Tonouchi N."/>
        </authorList>
    </citation>
    <scope>NUCLEOTIDE SEQUENCE</scope>
    <source>
        <strain evidence="6">NBRC 109709</strain>
    </source>
</reference>
<evidence type="ECO:0000256" key="4">
    <source>
        <dbReference type="RuleBase" id="RU003690"/>
    </source>
</evidence>
<dbReference type="InterPro" id="IPR017853">
    <property type="entry name" value="GH"/>
</dbReference>
<dbReference type="AlphaFoldDB" id="A0A9W7CZ84"/>
<dbReference type="InterPro" id="IPR001360">
    <property type="entry name" value="Glyco_hydro_1"/>
</dbReference>
<keyword evidence="2" id="KW-0378">Hydrolase</keyword>
<name>A0A9W7CZ84_9STRA</name>
<dbReference type="PROSITE" id="PS00653">
    <property type="entry name" value="GLYCOSYL_HYDROL_F1_2"/>
    <property type="match status" value="1"/>
</dbReference>
<evidence type="ECO:0000256" key="5">
    <source>
        <dbReference type="SAM" id="Phobius"/>
    </source>
</evidence>
<dbReference type="EMBL" id="BSXT01002409">
    <property type="protein sequence ID" value="GMF48803.1"/>
    <property type="molecule type" value="Genomic_DNA"/>
</dbReference>
<comment type="similarity">
    <text evidence="1 4">Belongs to the glycosyl hydrolase 1 family.</text>
</comment>